<reference evidence="1 2" key="1">
    <citation type="submission" date="2024-09" db="EMBL/GenBank/DDBJ databases">
        <title>Chromosome-scale assembly of Riccia sorocarpa.</title>
        <authorList>
            <person name="Paukszto L."/>
        </authorList>
    </citation>
    <scope>NUCLEOTIDE SEQUENCE [LARGE SCALE GENOMIC DNA]</scope>
    <source>
        <strain evidence="1">LP-2024</strain>
        <tissue evidence="1">Aerial parts of the thallus</tissue>
    </source>
</reference>
<evidence type="ECO:0000313" key="2">
    <source>
        <dbReference type="Proteomes" id="UP001633002"/>
    </source>
</evidence>
<evidence type="ECO:0000313" key="1">
    <source>
        <dbReference type="EMBL" id="KAL3700445.1"/>
    </source>
</evidence>
<sequence length="359" mass="40155">MCHFTQVGEDRVIIQLERSVISDSPLPYPNGGADNVGEAVQGYVLWDKKNCKVLGKGTSSAPQETAQVELDCMDESSCEDMDASEREVPSELLMYKDRKFWKGKKVLVLATGDGRADLAVGKIVYPDSSVCISRKAVEEENAGIVITTLVQNVDPSLVQVQLPNYTADQVHLCSWPIRLLRLEENGWILGDLYSAYTDADFGQESGEVLEVRQRRHYHSTKRKLLTTEERALKKLQKKGAAKLTDDSIRQATAKGTLKPRDKTIHAFSANKILLEEMSEPMPHLTFDNKGKNGTDDICHKLSSCYNQKDRYTELRIMMEQASQGMISLAKFYTMWEKSFANLASTIGVHLQFAPGVRGT</sequence>
<proteinExistence type="predicted"/>
<organism evidence="1 2">
    <name type="scientific">Riccia sorocarpa</name>
    <dbReference type="NCBI Taxonomy" id="122646"/>
    <lineage>
        <taxon>Eukaryota</taxon>
        <taxon>Viridiplantae</taxon>
        <taxon>Streptophyta</taxon>
        <taxon>Embryophyta</taxon>
        <taxon>Marchantiophyta</taxon>
        <taxon>Marchantiopsida</taxon>
        <taxon>Marchantiidae</taxon>
        <taxon>Marchantiales</taxon>
        <taxon>Ricciaceae</taxon>
        <taxon>Riccia</taxon>
    </lineage>
</organism>
<dbReference type="AlphaFoldDB" id="A0ABD3IDG7"/>
<protein>
    <submittedName>
        <fullName evidence="1">Uncharacterized protein</fullName>
    </submittedName>
</protein>
<gene>
    <name evidence="1" type="ORF">R1sor_018467</name>
</gene>
<name>A0ABD3IDG7_9MARC</name>
<accession>A0ABD3IDG7</accession>
<dbReference type="Proteomes" id="UP001633002">
    <property type="component" value="Unassembled WGS sequence"/>
</dbReference>
<keyword evidence="2" id="KW-1185">Reference proteome</keyword>
<dbReference type="EMBL" id="JBJQOH010000001">
    <property type="protein sequence ID" value="KAL3700445.1"/>
    <property type="molecule type" value="Genomic_DNA"/>
</dbReference>
<comment type="caution">
    <text evidence="1">The sequence shown here is derived from an EMBL/GenBank/DDBJ whole genome shotgun (WGS) entry which is preliminary data.</text>
</comment>